<evidence type="ECO:0000313" key="2">
    <source>
        <dbReference type="Proteomes" id="UP000192907"/>
    </source>
</evidence>
<evidence type="ECO:0008006" key="3">
    <source>
        <dbReference type="Google" id="ProtNLM"/>
    </source>
</evidence>
<keyword evidence="2" id="KW-1185">Reference proteome</keyword>
<evidence type="ECO:0000313" key="1">
    <source>
        <dbReference type="EMBL" id="SMF57868.1"/>
    </source>
</evidence>
<dbReference type="AlphaFoldDB" id="A0A1Y6CL93"/>
<dbReference type="Proteomes" id="UP000192907">
    <property type="component" value="Unassembled WGS sequence"/>
</dbReference>
<accession>A0A1Y6CL93</accession>
<organism evidence="1 2">
    <name type="scientific">Pseudobacteriovorax antillogorgiicola</name>
    <dbReference type="NCBI Taxonomy" id="1513793"/>
    <lineage>
        <taxon>Bacteria</taxon>
        <taxon>Pseudomonadati</taxon>
        <taxon>Bdellovibrionota</taxon>
        <taxon>Oligoflexia</taxon>
        <taxon>Oligoflexales</taxon>
        <taxon>Pseudobacteriovoracaceae</taxon>
        <taxon>Pseudobacteriovorax</taxon>
    </lineage>
</organism>
<reference evidence="2" key="1">
    <citation type="submission" date="2017-04" db="EMBL/GenBank/DDBJ databases">
        <authorList>
            <person name="Varghese N."/>
            <person name="Submissions S."/>
        </authorList>
    </citation>
    <scope>NUCLEOTIDE SEQUENCE [LARGE SCALE GENOMIC DNA]</scope>
    <source>
        <strain evidence="2">RKEM611</strain>
    </source>
</reference>
<dbReference type="EMBL" id="FWZT01000019">
    <property type="protein sequence ID" value="SMF57868.1"/>
    <property type="molecule type" value="Genomic_DNA"/>
</dbReference>
<dbReference type="OrthoDB" id="9990985at2"/>
<proteinExistence type="predicted"/>
<dbReference type="RefSeq" id="WP_132322545.1">
    <property type="nucleotide sequence ID" value="NZ_FWZT01000019.1"/>
</dbReference>
<name>A0A1Y6CL93_9BACT</name>
<dbReference type="STRING" id="1513793.SAMN06296036_11926"/>
<protein>
    <recommendedName>
        <fullName evidence="3">Chemotaxis phosphatase CheX</fullName>
    </recommendedName>
</protein>
<gene>
    <name evidence="1" type="ORF">SAMN06296036_11926</name>
</gene>
<sequence length="203" mass="22879">MTEAKKLYDGNDISMLKGALRDAASNRLKSVIPAAGFQAIEMESHPALSEDDWMVKIIVESEDLIFTFRVYYQVDDAKAFASQKASFKGKNISPFLCHDFIREYCNLTAGALKIWLQSNYSALKESGELVVNLPNQKPALSEPLAFKEDEEEEIYDFWIFTLDNAQILCSWDVEIHDWAGVTEMLKSTSSLAEQDDGGDVDFL</sequence>